<organism evidence="2 3">
    <name type="scientific">Paramecium tetraurelia</name>
    <dbReference type="NCBI Taxonomy" id="5888"/>
    <lineage>
        <taxon>Eukaryota</taxon>
        <taxon>Sar</taxon>
        <taxon>Alveolata</taxon>
        <taxon>Ciliophora</taxon>
        <taxon>Intramacronucleata</taxon>
        <taxon>Oligohymenophorea</taxon>
        <taxon>Peniculida</taxon>
        <taxon>Parameciidae</taxon>
        <taxon>Paramecium</taxon>
    </lineage>
</organism>
<evidence type="ECO:0000256" key="1">
    <source>
        <dbReference type="SAM" id="Phobius"/>
    </source>
</evidence>
<sequence length="41" mass="4906">MSLYCFLQYHSFRQLILLRVSLFKIKLVKGLFLIVIMILTC</sequence>
<evidence type="ECO:0000313" key="2">
    <source>
        <dbReference type="EMBL" id="CAK66564.1"/>
    </source>
</evidence>
<reference evidence="2 3" key="1">
    <citation type="journal article" date="2006" name="Nature">
        <title>Global trends of whole-genome duplications revealed by the ciliate Paramecium tetraurelia.</title>
        <authorList>
            <consortium name="Genoscope"/>
            <person name="Aury J.-M."/>
            <person name="Jaillon O."/>
            <person name="Duret L."/>
            <person name="Noel B."/>
            <person name="Jubin C."/>
            <person name="Porcel B.M."/>
            <person name="Segurens B."/>
            <person name="Daubin V."/>
            <person name="Anthouard V."/>
            <person name="Aiach N."/>
            <person name="Arnaiz O."/>
            <person name="Billaut A."/>
            <person name="Beisson J."/>
            <person name="Blanc I."/>
            <person name="Bouhouche K."/>
            <person name="Camara F."/>
            <person name="Duharcourt S."/>
            <person name="Guigo R."/>
            <person name="Gogendeau D."/>
            <person name="Katinka M."/>
            <person name="Keller A.-M."/>
            <person name="Kissmehl R."/>
            <person name="Klotz C."/>
            <person name="Koll F."/>
            <person name="Le Moue A."/>
            <person name="Lepere C."/>
            <person name="Malinsky S."/>
            <person name="Nowacki M."/>
            <person name="Nowak J.K."/>
            <person name="Plattner H."/>
            <person name="Poulain J."/>
            <person name="Ruiz F."/>
            <person name="Serrano V."/>
            <person name="Zagulski M."/>
            <person name="Dessen P."/>
            <person name="Betermier M."/>
            <person name="Weissenbach J."/>
            <person name="Scarpelli C."/>
            <person name="Schachter V."/>
            <person name="Sperling L."/>
            <person name="Meyer E."/>
            <person name="Cohen J."/>
            <person name="Wincker P."/>
        </authorList>
    </citation>
    <scope>NUCLEOTIDE SEQUENCE [LARGE SCALE GENOMIC DNA]</scope>
    <source>
        <strain evidence="2 3">Stock d4-2</strain>
    </source>
</reference>
<keyword evidence="3" id="KW-1185">Reference proteome</keyword>
<name>A0C6Z7_PARTE</name>
<accession>A0C6Z7</accession>
<proteinExistence type="predicted"/>
<dbReference type="GeneID" id="76803744"/>
<keyword evidence="1" id="KW-0472">Membrane</keyword>
<gene>
    <name evidence="2" type="ORF">GSPATT00035693001</name>
</gene>
<keyword evidence="1" id="KW-0812">Transmembrane</keyword>
<feature type="transmembrane region" description="Helical" evidence="1">
    <location>
        <begin position="16"/>
        <end position="39"/>
    </location>
</feature>
<protein>
    <submittedName>
        <fullName evidence="2">Uncharacterized protein</fullName>
    </submittedName>
</protein>
<dbReference type="EMBL" id="CT868045">
    <property type="protein sequence ID" value="CAK66564.1"/>
    <property type="molecule type" value="Genomic_DNA"/>
</dbReference>
<dbReference type="AlphaFoldDB" id="A0C6Z7"/>
<keyword evidence="1" id="KW-1133">Transmembrane helix</keyword>
<dbReference type="Proteomes" id="UP000000600">
    <property type="component" value="Unassembled WGS sequence"/>
</dbReference>
<evidence type="ECO:0000313" key="3">
    <source>
        <dbReference type="Proteomes" id="UP000000600"/>
    </source>
</evidence>
<dbReference type="InParanoid" id="A0C6Z7"/>
<dbReference type="RefSeq" id="XP_052287130.1">
    <property type="nucleotide sequence ID" value="XM_052431149.1"/>
</dbReference>
<dbReference type="HOGENOM" id="CLU_3280692_0_0_1"/>